<organism evidence="2 3">
    <name type="scientific">Pseudomonas brassicacearum</name>
    <dbReference type="NCBI Taxonomy" id="930166"/>
    <lineage>
        <taxon>Bacteria</taxon>
        <taxon>Pseudomonadati</taxon>
        <taxon>Pseudomonadota</taxon>
        <taxon>Gammaproteobacteria</taxon>
        <taxon>Pseudomonadales</taxon>
        <taxon>Pseudomonadaceae</taxon>
        <taxon>Pseudomonas</taxon>
    </lineage>
</organism>
<keyword evidence="1" id="KW-0812">Transmembrane</keyword>
<dbReference type="AlphaFoldDB" id="A0AAW8MF17"/>
<evidence type="ECO:0008006" key="4">
    <source>
        <dbReference type="Google" id="ProtNLM"/>
    </source>
</evidence>
<evidence type="ECO:0000256" key="1">
    <source>
        <dbReference type="SAM" id="Phobius"/>
    </source>
</evidence>
<dbReference type="Proteomes" id="UP001252613">
    <property type="component" value="Unassembled WGS sequence"/>
</dbReference>
<comment type="caution">
    <text evidence="2">The sequence shown here is derived from an EMBL/GenBank/DDBJ whole genome shotgun (WGS) entry which is preliminary data.</text>
</comment>
<evidence type="ECO:0000313" key="3">
    <source>
        <dbReference type="Proteomes" id="UP001252613"/>
    </source>
</evidence>
<keyword evidence="1" id="KW-1133">Transmembrane helix</keyword>
<feature type="transmembrane region" description="Helical" evidence="1">
    <location>
        <begin position="24"/>
        <end position="47"/>
    </location>
</feature>
<evidence type="ECO:0000313" key="2">
    <source>
        <dbReference type="EMBL" id="MDR6960721.1"/>
    </source>
</evidence>
<sequence>MEKEAALSGYLDWVHSYSQVLGDFLQVVAMLVNLSGLGLTASLGLSLKKR</sequence>
<protein>
    <recommendedName>
        <fullName evidence="4">Holin</fullName>
    </recommendedName>
</protein>
<accession>A0AAW8MF17</accession>
<keyword evidence="1" id="KW-0472">Membrane</keyword>
<reference evidence="2" key="1">
    <citation type="submission" date="2023-07" db="EMBL/GenBank/DDBJ databases">
        <title>Sorghum-associated microbial communities from plants grown in Nebraska, USA.</title>
        <authorList>
            <person name="Schachtman D."/>
        </authorList>
    </citation>
    <scope>NUCLEOTIDE SEQUENCE</scope>
    <source>
        <strain evidence="2">3432</strain>
    </source>
</reference>
<gene>
    <name evidence="2" type="ORF">J2W43_004730</name>
</gene>
<proteinExistence type="predicted"/>
<name>A0AAW8MF17_9PSED</name>
<dbReference type="EMBL" id="JAVDVC010000011">
    <property type="protein sequence ID" value="MDR6960721.1"/>
    <property type="molecule type" value="Genomic_DNA"/>
</dbReference>